<gene>
    <name evidence="1" type="ORF">DPMN_002560</name>
</gene>
<evidence type="ECO:0000313" key="1">
    <source>
        <dbReference type="EMBL" id="KAH3878662.1"/>
    </source>
</evidence>
<reference evidence="1" key="2">
    <citation type="submission" date="2020-11" db="EMBL/GenBank/DDBJ databases">
        <authorList>
            <person name="McCartney M.A."/>
            <person name="Auch B."/>
            <person name="Kono T."/>
            <person name="Mallez S."/>
            <person name="Becker A."/>
            <person name="Gohl D.M."/>
            <person name="Silverstein K.A.T."/>
            <person name="Koren S."/>
            <person name="Bechman K.B."/>
            <person name="Herman A."/>
            <person name="Abrahante J.E."/>
            <person name="Garbe J."/>
        </authorList>
    </citation>
    <scope>NUCLEOTIDE SEQUENCE</scope>
    <source>
        <strain evidence="1">Duluth1</strain>
        <tissue evidence="1">Whole animal</tissue>
    </source>
</reference>
<keyword evidence="2" id="KW-1185">Reference proteome</keyword>
<dbReference type="EMBL" id="JAIWYP010000001">
    <property type="protein sequence ID" value="KAH3878662.1"/>
    <property type="molecule type" value="Genomic_DNA"/>
</dbReference>
<protein>
    <submittedName>
        <fullName evidence="1">Uncharacterized protein</fullName>
    </submittedName>
</protein>
<comment type="caution">
    <text evidence="1">The sequence shown here is derived from an EMBL/GenBank/DDBJ whole genome shotgun (WGS) entry which is preliminary data.</text>
</comment>
<sequence>MFGVKLYRQIKHYQARRSGDGINQARVLGSQGGLPLDKPKICAMSLFTVDVRTLAGECASVERPALSEQLSVSVKAVASRNNMPFSSHIHQNDIANWMKSCFITNIS</sequence>
<organism evidence="1 2">
    <name type="scientific">Dreissena polymorpha</name>
    <name type="common">Zebra mussel</name>
    <name type="synonym">Mytilus polymorpha</name>
    <dbReference type="NCBI Taxonomy" id="45954"/>
    <lineage>
        <taxon>Eukaryota</taxon>
        <taxon>Metazoa</taxon>
        <taxon>Spiralia</taxon>
        <taxon>Lophotrochozoa</taxon>
        <taxon>Mollusca</taxon>
        <taxon>Bivalvia</taxon>
        <taxon>Autobranchia</taxon>
        <taxon>Heteroconchia</taxon>
        <taxon>Euheterodonta</taxon>
        <taxon>Imparidentia</taxon>
        <taxon>Neoheterodontei</taxon>
        <taxon>Myida</taxon>
        <taxon>Dreissenoidea</taxon>
        <taxon>Dreissenidae</taxon>
        <taxon>Dreissena</taxon>
    </lineage>
</organism>
<reference evidence="1" key="1">
    <citation type="journal article" date="2019" name="bioRxiv">
        <title>The Genome of the Zebra Mussel, Dreissena polymorpha: A Resource for Invasive Species Research.</title>
        <authorList>
            <person name="McCartney M.A."/>
            <person name="Auch B."/>
            <person name="Kono T."/>
            <person name="Mallez S."/>
            <person name="Zhang Y."/>
            <person name="Obille A."/>
            <person name="Becker A."/>
            <person name="Abrahante J.E."/>
            <person name="Garbe J."/>
            <person name="Badalamenti J.P."/>
            <person name="Herman A."/>
            <person name="Mangelson H."/>
            <person name="Liachko I."/>
            <person name="Sullivan S."/>
            <person name="Sone E.D."/>
            <person name="Koren S."/>
            <person name="Silverstein K.A.T."/>
            <person name="Beckman K.B."/>
            <person name="Gohl D.M."/>
        </authorList>
    </citation>
    <scope>NUCLEOTIDE SEQUENCE</scope>
    <source>
        <strain evidence="1">Duluth1</strain>
        <tissue evidence="1">Whole animal</tissue>
    </source>
</reference>
<accession>A0A9D4MJC6</accession>
<evidence type="ECO:0000313" key="2">
    <source>
        <dbReference type="Proteomes" id="UP000828390"/>
    </source>
</evidence>
<dbReference type="Proteomes" id="UP000828390">
    <property type="component" value="Unassembled WGS sequence"/>
</dbReference>
<dbReference type="AlphaFoldDB" id="A0A9D4MJC6"/>
<proteinExistence type="predicted"/>
<name>A0A9D4MJC6_DREPO</name>